<gene>
    <name evidence="5" type="ORF">RFI_06627</name>
</gene>
<dbReference type="Gene3D" id="1.10.20.10">
    <property type="entry name" value="Histone, subunit A"/>
    <property type="match status" value="1"/>
</dbReference>
<dbReference type="InterPro" id="IPR009072">
    <property type="entry name" value="Histone-fold"/>
</dbReference>
<dbReference type="SUPFAM" id="SSF47113">
    <property type="entry name" value="Histone-fold"/>
    <property type="match status" value="1"/>
</dbReference>
<evidence type="ECO:0000256" key="1">
    <source>
        <dbReference type="ARBA" id="ARBA00004123"/>
    </source>
</evidence>
<dbReference type="Proteomes" id="UP000023152">
    <property type="component" value="Unassembled WGS sequence"/>
</dbReference>
<dbReference type="AlphaFoldDB" id="X6NWY2"/>
<reference evidence="5 6" key="1">
    <citation type="journal article" date="2013" name="Curr. Biol.">
        <title>The Genome of the Foraminiferan Reticulomyxa filosa.</title>
        <authorList>
            <person name="Glockner G."/>
            <person name="Hulsmann N."/>
            <person name="Schleicher M."/>
            <person name="Noegel A.A."/>
            <person name="Eichinger L."/>
            <person name="Gallinger C."/>
            <person name="Pawlowski J."/>
            <person name="Sierra R."/>
            <person name="Euteneuer U."/>
            <person name="Pillet L."/>
            <person name="Moustafa A."/>
            <person name="Platzer M."/>
            <person name="Groth M."/>
            <person name="Szafranski K."/>
            <person name="Schliwa M."/>
        </authorList>
    </citation>
    <scope>NUCLEOTIDE SEQUENCE [LARGE SCALE GENOMIC DNA]</scope>
</reference>
<evidence type="ECO:0000313" key="6">
    <source>
        <dbReference type="Proteomes" id="UP000023152"/>
    </source>
</evidence>
<keyword evidence="6" id="KW-1185">Reference proteome</keyword>
<feature type="domain" description="Transcription factor CBF/NF-Y/archaeal histone" evidence="4">
    <location>
        <begin position="133"/>
        <end position="196"/>
    </location>
</feature>
<dbReference type="CDD" id="cd22908">
    <property type="entry name" value="HFD_NFYC-like"/>
    <property type="match status" value="1"/>
</dbReference>
<evidence type="ECO:0000259" key="4">
    <source>
        <dbReference type="Pfam" id="PF00808"/>
    </source>
</evidence>
<comment type="subcellular location">
    <subcellularLocation>
        <location evidence="1">Nucleus</location>
    </subcellularLocation>
</comment>
<sequence length="222" mass="25922">KKIKKDDKVRKSFFVTSEKGEVKEEYICDDRHDNVEIDPSDCPPLEVIGNIEWTNSNVCDNNDDKNDEKQEMSEHGDSLENGNEENTSEAIERTKKTRSEELKEEVYSYDPKKLFDDWTKKIENEDFVDPLKEFPRLRISKIIKLDPYVNKVNVECLGLFALAVKLFVEDLSRRAYKFTVQDGRKILHLQDICRAVESDSMFDFLIDIIPRLPRSSKSDFST</sequence>
<proteinExistence type="predicted"/>
<dbReference type="GO" id="GO:0005634">
    <property type="term" value="C:nucleus"/>
    <property type="evidence" value="ECO:0007669"/>
    <property type="project" value="UniProtKB-SubCell"/>
</dbReference>
<evidence type="ECO:0000313" key="5">
    <source>
        <dbReference type="EMBL" id="ETO30496.1"/>
    </source>
</evidence>
<evidence type="ECO:0000256" key="2">
    <source>
        <dbReference type="ARBA" id="ARBA00023242"/>
    </source>
</evidence>
<name>X6NWY2_RETFI</name>
<dbReference type="InterPro" id="IPR003958">
    <property type="entry name" value="CBFA_NFYB_domain"/>
</dbReference>
<evidence type="ECO:0000256" key="3">
    <source>
        <dbReference type="SAM" id="MobiDB-lite"/>
    </source>
</evidence>
<dbReference type="OrthoDB" id="1272441at2759"/>
<dbReference type="EMBL" id="ASPP01005448">
    <property type="protein sequence ID" value="ETO30496.1"/>
    <property type="molecule type" value="Genomic_DNA"/>
</dbReference>
<organism evidence="5 6">
    <name type="scientific">Reticulomyxa filosa</name>
    <dbReference type="NCBI Taxonomy" id="46433"/>
    <lineage>
        <taxon>Eukaryota</taxon>
        <taxon>Sar</taxon>
        <taxon>Rhizaria</taxon>
        <taxon>Retaria</taxon>
        <taxon>Foraminifera</taxon>
        <taxon>Monothalamids</taxon>
        <taxon>Reticulomyxidae</taxon>
        <taxon>Reticulomyxa</taxon>
    </lineage>
</organism>
<dbReference type="PANTHER" id="PTHR10252">
    <property type="entry name" value="HISTONE-LIKE TRANSCRIPTION FACTOR CCAAT-RELATED"/>
    <property type="match status" value="1"/>
</dbReference>
<protein>
    <submittedName>
        <fullName evidence="5">Nuclear Y/CCAAT-box binding factor C subunit NF/YC</fullName>
    </submittedName>
</protein>
<dbReference type="GO" id="GO:0046982">
    <property type="term" value="F:protein heterodimerization activity"/>
    <property type="evidence" value="ECO:0007669"/>
    <property type="project" value="InterPro"/>
</dbReference>
<keyword evidence="2" id="KW-0539">Nucleus</keyword>
<dbReference type="InterPro" id="IPR050568">
    <property type="entry name" value="Transcr_DNA_Rep_Reg"/>
</dbReference>
<accession>X6NWY2</accession>
<dbReference type="Pfam" id="PF00808">
    <property type="entry name" value="CBFD_NFYB_HMF"/>
    <property type="match status" value="1"/>
</dbReference>
<feature type="non-terminal residue" evidence="5">
    <location>
        <position position="1"/>
    </location>
</feature>
<comment type="caution">
    <text evidence="5">The sequence shown here is derived from an EMBL/GenBank/DDBJ whole genome shotgun (WGS) entry which is preliminary data.</text>
</comment>
<feature type="region of interest" description="Disordered" evidence="3">
    <location>
        <begin position="55"/>
        <end position="97"/>
    </location>
</feature>
<feature type="compositionally biased region" description="Basic and acidic residues" evidence="3">
    <location>
        <begin position="62"/>
        <end position="78"/>
    </location>
</feature>